<gene>
    <name evidence="1" type="ORF">HMPREF0661_03490</name>
</gene>
<proteinExistence type="predicted"/>
<evidence type="ECO:0000313" key="2">
    <source>
        <dbReference type="Proteomes" id="UP000029578"/>
    </source>
</evidence>
<name>A0A096AWJ5_9BACT</name>
<dbReference type="InterPro" id="IPR025051">
    <property type="entry name" value="DUF3990"/>
</dbReference>
<evidence type="ECO:0000313" key="1">
    <source>
        <dbReference type="EMBL" id="KGF51448.1"/>
    </source>
</evidence>
<dbReference type="AlphaFoldDB" id="A0A096AWJ5"/>
<dbReference type="Pfam" id="PF13151">
    <property type="entry name" value="DUF3990"/>
    <property type="match status" value="1"/>
</dbReference>
<protein>
    <recommendedName>
        <fullName evidence="3">DUF3990 domain-containing protein</fullName>
    </recommendedName>
</protein>
<organism evidence="1 2">
    <name type="scientific">Prevotella melaninogenica DNF00666</name>
    <dbReference type="NCBI Taxonomy" id="1401073"/>
    <lineage>
        <taxon>Bacteria</taxon>
        <taxon>Pseudomonadati</taxon>
        <taxon>Bacteroidota</taxon>
        <taxon>Bacteroidia</taxon>
        <taxon>Bacteroidales</taxon>
        <taxon>Prevotellaceae</taxon>
        <taxon>Prevotella</taxon>
    </lineage>
</organism>
<reference evidence="1 2" key="1">
    <citation type="submission" date="2014-07" db="EMBL/GenBank/DDBJ databases">
        <authorList>
            <person name="McCorrison J."/>
            <person name="Sanka R."/>
            <person name="Torralba M."/>
            <person name="Gillis M."/>
            <person name="Haft D.H."/>
            <person name="Methe B."/>
            <person name="Sutton G."/>
            <person name="Nelson K.E."/>
        </authorList>
    </citation>
    <scope>NUCLEOTIDE SEQUENCE [LARGE SCALE GENOMIC DNA]</scope>
    <source>
        <strain evidence="1 2">DNF00666</strain>
    </source>
</reference>
<dbReference type="Proteomes" id="UP000029578">
    <property type="component" value="Unassembled WGS sequence"/>
</dbReference>
<comment type="caution">
    <text evidence="1">The sequence shown here is derived from an EMBL/GenBank/DDBJ whole genome shotgun (WGS) entry which is preliminary data.</text>
</comment>
<evidence type="ECO:0008006" key="3">
    <source>
        <dbReference type="Google" id="ProtNLM"/>
    </source>
</evidence>
<dbReference type="RefSeq" id="WP_036863055.1">
    <property type="nucleotide sequence ID" value="NZ_JRNS01000217.1"/>
</dbReference>
<sequence length="157" mass="18114">MRLYHGTNIDFSEIDLAKSFPLKDFGQGFYLMTIREQAERMAKRKHEALGGKAIVQEYEFNESSLHKGDLKVLIFEGTTPEWATFIFNNRSRNKNYQHDYDIVIGPIADDGVAFLINQYTTGAVTLAQFTRMLKFKKLSVLYFFGTEKAVKLLSRIK</sequence>
<dbReference type="EMBL" id="JRNS01000217">
    <property type="protein sequence ID" value="KGF51448.1"/>
    <property type="molecule type" value="Genomic_DNA"/>
</dbReference>
<accession>A0A096AWJ5</accession>